<feature type="compositionally biased region" description="Low complexity" evidence="6">
    <location>
        <begin position="440"/>
        <end position="461"/>
    </location>
</feature>
<feature type="compositionally biased region" description="Polar residues" evidence="6">
    <location>
        <begin position="2431"/>
        <end position="2442"/>
    </location>
</feature>
<keyword evidence="3" id="KW-0597">Phosphoprotein</keyword>
<evidence type="ECO:0000256" key="4">
    <source>
        <dbReference type="ARBA" id="ARBA00023242"/>
    </source>
</evidence>
<feature type="compositionally biased region" description="Polar residues" evidence="6">
    <location>
        <begin position="2508"/>
        <end position="2535"/>
    </location>
</feature>
<feature type="compositionally biased region" description="Polar residues" evidence="6">
    <location>
        <begin position="1429"/>
        <end position="1451"/>
    </location>
</feature>
<feature type="compositionally biased region" description="Low complexity" evidence="6">
    <location>
        <begin position="2391"/>
        <end position="2400"/>
    </location>
</feature>
<feature type="region of interest" description="Disordered" evidence="6">
    <location>
        <begin position="2627"/>
        <end position="2663"/>
    </location>
</feature>
<evidence type="ECO:0000259" key="8">
    <source>
        <dbReference type="PROSITE" id="PS51307"/>
    </source>
</evidence>
<dbReference type="GO" id="GO:0032783">
    <property type="term" value="C:super elongation complex"/>
    <property type="evidence" value="ECO:0007669"/>
    <property type="project" value="TreeGrafter"/>
</dbReference>
<feature type="region of interest" description="Disordered" evidence="6">
    <location>
        <begin position="1733"/>
        <end position="1778"/>
    </location>
</feature>
<gene>
    <name evidence="9" type="ORF">FSCOSCO3_A027218</name>
</gene>
<evidence type="ECO:0000313" key="9">
    <source>
        <dbReference type="EMBL" id="CAK6957266.1"/>
    </source>
</evidence>
<evidence type="ECO:0000259" key="7">
    <source>
        <dbReference type="PROSITE" id="PS51306"/>
    </source>
</evidence>
<feature type="compositionally biased region" description="Basic residues" evidence="6">
    <location>
        <begin position="605"/>
        <end position="618"/>
    </location>
</feature>
<feature type="compositionally biased region" description="Polar residues" evidence="6">
    <location>
        <begin position="557"/>
        <end position="567"/>
    </location>
</feature>
<feature type="compositionally biased region" description="Basic and acidic residues" evidence="6">
    <location>
        <begin position="870"/>
        <end position="887"/>
    </location>
</feature>
<dbReference type="PANTHER" id="PTHR10528:SF15">
    <property type="entry name" value="AF4_FMR2 FAMILY MEMBER 4"/>
    <property type="match status" value="1"/>
</dbReference>
<keyword evidence="5" id="KW-0009">Actin-binding</keyword>
<comment type="similarity">
    <text evidence="2">Belongs to the AF4 family.</text>
</comment>
<feature type="compositionally biased region" description="Polar residues" evidence="6">
    <location>
        <begin position="233"/>
        <end position="252"/>
    </location>
</feature>
<feature type="region of interest" description="Disordered" evidence="6">
    <location>
        <begin position="2060"/>
        <end position="2128"/>
    </location>
</feature>
<feature type="region of interest" description="Disordered" evidence="6">
    <location>
        <begin position="1037"/>
        <end position="1076"/>
    </location>
</feature>
<feature type="region of interest" description="Disordered" evidence="6">
    <location>
        <begin position="1801"/>
        <end position="1841"/>
    </location>
</feature>
<feature type="region of interest" description="Disordered" evidence="6">
    <location>
        <begin position="1674"/>
        <end position="1694"/>
    </location>
</feature>
<feature type="compositionally biased region" description="Basic and acidic residues" evidence="6">
    <location>
        <begin position="1925"/>
        <end position="1952"/>
    </location>
</feature>
<feature type="region of interest" description="Disordered" evidence="6">
    <location>
        <begin position="22"/>
        <end position="326"/>
    </location>
</feature>
<name>A0AAV1NCH6_SCOSC</name>
<feature type="compositionally biased region" description="Basic and acidic residues" evidence="6">
    <location>
        <begin position="1801"/>
        <end position="1814"/>
    </location>
</feature>
<feature type="compositionally biased region" description="Low complexity" evidence="6">
    <location>
        <begin position="659"/>
        <end position="676"/>
    </location>
</feature>
<feature type="region of interest" description="Disordered" evidence="6">
    <location>
        <begin position="2143"/>
        <end position="2470"/>
    </location>
</feature>
<feature type="region of interest" description="Disordered" evidence="6">
    <location>
        <begin position="1405"/>
        <end position="1453"/>
    </location>
</feature>
<evidence type="ECO:0000256" key="3">
    <source>
        <dbReference type="ARBA" id="ARBA00022553"/>
    </source>
</evidence>
<reference evidence="9 10" key="1">
    <citation type="submission" date="2024-01" db="EMBL/GenBank/DDBJ databases">
        <authorList>
            <person name="Alioto T."/>
            <person name="Alioto T."/>
            <person name="Gomez Garrido J."/>
        </authorList>
    </citation>
    <scope>NUCLEOTIDE SEQUENCE [LARGE SCALE GENOMIC DNA]</scope>
</reference>
<feature type="compositionally biased region" description="Basic and acidic residues" evidence="6">
    <location>
        <begin position="577"/>
        <end position="596"/>
    </location>
</feature>
<dbReference type="Gene3D" id="6.10.250.2670">
    <property type="match status" value="1"/>
</dbReference>
<feature type="compositionally biased region" description="Polar residues" evidence="6">
    <location>
        <begin position="2143"/>
        <end position="2166"/>
    </location>
</feature>
<feature type="compositionally biased region" description="Basic and acidic residues" evidence="6">
    <location>
        <begin position="22"/>
        <end position="37"/>
    </location>
</feature>
<dbReference type="Pfam" id="PF18875">
    <property type="entry name" value="AF4_int"/>
    <property type="match status" value="1"/>
</dbReference>
<feature type="compositionally biased region" description="Basic and acidic residues" evidence="6">
    <location>
        <begin position="1827"/>
        <end position="1841"/>
    </location>
</feature>
<evidence type="ECO:0000313" key="10">
    <source>
        <dbReference type="Proteomes" id="UP001314229"/>
    </source>
</evidence>
<feature type="compositionally biased region" description="Low complexity" evidence="6">
    <location>
        <begin position="187"/>
        <end position="210"/>
    </location>
</feature>
<feature type="compositionally biased region" description="Low complexity" evidence="6">
    <location>
        <begin position="93"/>
        <end position="125"/>
    </location>
</feature>
<feature type="region of interest" description="Disordered" evidence="6">
    <location>
        <begin position="338"/>
        <end position="907"/>
    </location>
</feature>
<feature type="compositionally biased region" description="Low complexity" evidence="6">
    <location>
        <begin position="1903"/>
        <end position="1916"/>
    </location>
</feature>
<organism evidence="9 10">
    <name type="scientific">Scomber scombrus</name>
    <name type="common">Atlantic mackerel</name>
    <name type="synonym">Scomber vernalis</name>
    <dbReference type="NCBI Taxonomy" id="13677"/>
    <lineage>
        <taxon>Eukaryota</taxon>
        <taxon>Metazoa</taxon>
        <taxon>Chordata</taxon>
        <taxon>Craniata</taxon>
        <taxon>Vertebrata</taxon>
        <taxon>Euteleostomi</taxon>
        <taxon>Actinopterygii</taxon>
        <taxon>Neopterygii</taxon>
        <taxon>Teleostei</taxon>
        <taxon>Neoteleostei</taxon>
        <taxon>Acanthomorphata</taxon>
        <taxon>Pelagiaria</taxon>
        <taxon>Scombriformes</taxon>
        <taxon>Scombridae</taxon>
        <taxon>Scomber</taxon>
    </lineage>
</organism>
<feature type="compositionally biased region" description="Polar residues" evidence="6">
    <location>
        <begin position="2315"/>
        <end position="2324"/>
    </location>
</feature>
<feature type="region of interest" description="Disordered" evidence="6">
    <location>
        <begin position="1507"/>
        <end position="1564"/>
    </location>
</feature>
<dbReference type="GO" id="GO:0051015">
    <property type="term" value="F:actin filament binding"/>
    <property type="evidence" value="ECO:0007669"/>
    <property type="project" value="InterPro"/>
</dbReference>
<feature type="domain" description="ASD1" evidence="7">
    <location>
        <begin position="1864"/>
        <end position="1989"/>
    </location>
</feature>
<dbReference type="InterPro" id="IPR014799">
    <property type="entry name" value="ASD2_dom"/>
</dbReference>
<dbReference type="InterPro" id="IPR007797">
    <property type="entry name" value="AF4/FMR2"/>
</dbReference>
<dbReference type="InterPro" id="IPR043639">
    <property type="entry name" value="AF4_int"/>
</dbReference>
<proteinExistence type="inferred from homology"/>
<feature type="compositionally biased region" description="Polar residues" evidence="6">
    <location>
        <begin position="2252"/>
        <end position="2261"/>
    </location>
</feature>
<feature type="compositionally biased region" description="Basic and acidic residues" evidence="6">
    <location>
        <begin position="2291"/>
        <end position="2301"/>
    </location>
</feature>
<evidence type="ECO:0000256" key="6">
    <source>
        <dbReference type="SAM" id="MobiDB-lite"/>
    </source>
</evidence>
<feature type="compositionally biased region" description="Basic residues" evidence="6">
    <location>
        <begin position="2111"/>
        <end position="2120"/>
    </location>
</feature>
<feature type="compositionally biased region" description="Polar residues" evidence="6">
    <location>
        <begin position="282"/>
        <end position="299"/>
    </location>
</feature>
<feature type="compositionally biased region" description="Low complexity" evidence="6">
    <location>
        <begin position="2354"/>
        <end position="2370"/>
    </location>
</feature>
<feature type="compositionally biased region" description="Gly residues" evidence="6">
    <location>
        <begin position="520"/>
        <end position="529"/>
    </location>
</feature>
<evidence type="ECO:0000256" key="2">
    <source>
        <dbReference type="ARBA" id="ARBA00007354"/>
    </source>
</evidence>
<dbReference type="PROSITE" id="PS51307">
    <property type="entry name" value="ASD2"/>
    <property type="match status" value="1"/>
</dbReference>
<dbReference type="Pfam" id="PF08687">
    <property type="entry name" value="ASD2"/>
    <property type="match status" value="1"/>
</dbReference>
<feature type="compositionally biased region" description="Low complexity" evidence="6">
    <location>
        <begin position="627"/>
        <end position="637"/>
    </location>
</feature>
<evidence type="ECO:0000256" key="1">
    <source>
        <dbReference type="ARBA" id="ARBA00004123"/>
    </source>
</evidence>
<feature type="compositionally biased region" description="Basic and acidic residues" evidence="6">
    <location>
        <begin position="775"/>
        <end position="815"/>
    </location>
</feature>
<dbReference type="EMBL" id="CAWUFR010000028">
    <property type="protein sequence ID" value="CAK6957266.1"/>
    <property type="molecule type" value="Genomic_DNA"/>
</dbReference>
<accession>A0AAV1NCH6</accession>
<dbReference type="InterPro" id="IPR014800">
    <property type="entry name" value="ASD1_dom"/>
</dbReference>
<feature type="domain" description="ASD2" evidence="8">
    <location>
        <begin position="2578"/>
        <end position="2845"/>
    </location>
</feature>
<dbReference type="Gene3D" id="6.10.250.3120">
    <property type="match status" value="1"/>
</dbReference>
<feature type="compositionally biased region" description="Basic and acidic residues" evidence="6">
    <location>
        <begin position="1754"/>
        <end position="1764"/>
    </location>
</feature>
<comment type="subcellular location">
    <subcellularLocation>
        <location evidence="1">Nucleus</location>
    </subcellularLocation>
</comment>
<feature type="compositionally biased region" description="Pro residues" evidence="6">
    <location>
        <begin position="2075"/>
        <end position="2084"/>
    </location>
</feature>
<keyword evidence="10" id="KW-1185">Reference proteome</keyword>
<feature type="region of interest" description="Disordered" evidence="6">
    <location>
        <begin position="1903"/>
        <end position="1969"/>
    </location>
</feature>
<evidence type="ECO:0000256" key="5">
    <source>
        <dbReference type="PROSITE-ProRule" id="PRU00637"/>
    </source>
</evidence>
<dbReference type="Pfam" id="PF08688">
    <property type="entry name" value="ASD1"/>
    <property type="match status" value="1"/>
</dbReference>
<feature type="compositionally biased region" description="Basic and acidic residues" evidence="6">
    <location>
        <begin position="2537"/>
        <end position="2574"/>
    </location>
</feature>
<dbReference type="Pfam" id="PF05110">
    <property type="entry name" value="AF-4"/>
    <property type="match status" value="1"/>
</dbReference>
<feature type="region of interest" description="Disordered" evidence="6">
    <location>
        <begin position="2501"/>
        <end position="2574"/>
    </location>
</feature>
<feature type="compositionally biased region" description="Low complexity" evidence="6">
    <location>
        <begin position="839"/>
        <end position="849"/>
    </location>
</feature>
<sequence length="2846" mass="314376">MFHIGLPEQEIVLEDKSNMNREDRNVLRMKERERRNQEIQQGGGEAFPANSPLFPEPYKVSSKEDKLSSRIQSMLGNYDEMKEPIGDTLPKIGGKPSNSSSSSEEKSGPPLFGGDQRSGGSSQSSKWTPVGPAAGGSSSQSQKRSGLQGGHGSQRGNGGSSGSSSSSQRHEKKSSKHSGGSEHSKSHTSSPAKGSLSSSSSNSHSRSSLSAEQHHSKERYRSKSPRDREANWDSPSRVHTSFPTGQHSSQAFPPSLMSKPGSMQQKPTAYVRPMDGQETAEPKSSQAESYSGQSHSSTMGEMKSNGKASLSKLKIPSQPVEGSGDANCVDEILKEMTQSWPPPLTAIHTPCKTEPSKFPFPTKDSHPFPSGHKRGSSSKSSSSHQSKACDDQPTMLEDDLKLSSSEDSDGEQDPAKNTSRNTSASNNSEGAEPSRDDSSSHSGSESSSGSDSESESSTTDSEANEHPRPASPEPEQPMANKWQLDNWFKKAKQFSPASPVDNNNVPTKCKKDSRENSSGRGYGSQGGGSKDSSAPAPSRDLRAAQKGGESGRGRQKSPAQSEGSTGNRRPVGKKQPKKSEKPPVVEEPKGGLRVESEPAPEIPPHRPKAATKGSRKPSIKKEPKSSPRPTAAAVTTTADKRKAKAPTKTCQKSREFVDTDSSSSDSEGNDSIPSSSQTPKYTESIRTPVCVFSPMEEKELLSPLSEPDERYPARQPQQQVLLVKIDLSLLSRIPGRPYKEPVEIKVERDDSLDRDSKEFSKQNSEKSSSKKRKHKNDEEGTKTESKRCKLEDKSLSHHKSSSKESKRSLEKKEEPVPSPSMSGLQRTPKAEHPSRKRTVSQSSTSLSSGTGSGKEGSHSTKGNSTSKHRKGEDKGRSTREGKEKSSKGCDNQLAVPPLSTDGSKSQRSKLVFEDRVHSADHYLQEAKKLKHNADALLDRFEKAVYYLDAVVSFIECGNALEKSAQEAKSPFPMYAETVELIKYTMKLKSYMAPDATSADKRLAVLCLRCQSLLYLRLFKLRKDSALKYSKTLTEHLKNSLSNTQAPSPGMGNKAAGMPSPVSPKLSPGTAGGYSSVSNSSSASSSVTIPQRIHQMAASYVQVTSNFLYATEVWDQAEQLSKEQKEFFLELDKVMGPLIFNTSSMTELCIFLRNSRECLSIEAQLIHSGKKNKDYKWEKPSDRESTGASEQTANTCISAHTCTAHLQTLPFPSCHYPPQSSMDSYNFHFERMSNVDLHPLSLPVSRLSPAKSNSSIVDQFAHHQHGKGDSAYSSFSGGSTAPDYPSPFLPDDLQSSSFSHYADLKYVKSIYHPTQVLQSDSKAMDQLCRSVEAISQQYRNNTSNNVNHHNHNGNENYHTNNKVLSKQEVPLGAPSQGAYPAVYPPPVPARLDSFITTKNLENSRVHHHGTEFQPQQPQQQPRPHNRSHPQSHGLNAQRTETANPKTGNSGFNSEPVYAVWKGSQQQEQQQHQARQPPVYRLHLQPHDQTRAPLNPDYLFITDNKAASEQQKSANILIRSPPRGTSQPEHLKPRHSSNSDGCNGDHHNKPSGSTGHFEGQRKRVHSAHDWLGSEPARATSPWNAGQSFTNSSIQHKGQFYFVKGVCKQSESGMRTYSASVCGSDAGSESSTVIERHRLREKERCHSTMDDLFRPLKDSSRSSSDMITDGREAFTYENQSKDLISRSQDQENHKPSLLMQSSQSFESLEDIDMMHSLEIGRHTAKNPIFYCGPDRNCPPHSSTQTKEVTSLISNEQPNDHKREEQAKRGKRQPLGDVASERINKETTPLLYHLTGASRAALQPKKDTDFSIKGKEAVPNKTGHGDVAFNDNDRPQQGDTSKNDREEVISVACNTLDDSFKKYYKEKLKDAQSKVLRETSFKRRDLQLSWPHRIRQKPELRPTVIHSFSSSQDSETSTDTLIPSVTSEETERGSIKEEVRESQKEMDKETEKEKGRPANVAQPQVARIGGRKRLTQEQKKMCYSEPEKLNQLGGAPKHSACRSFGNESESLFAVECEGEEDTQQGEQGLVAARRKMFETRGRALSASSASKTNLKNLQHKALVDYMERKTGQKVAEPQQPVPHLPPPPRQRHSLGEKPFDWGPRPLSACPDGKNTKKKLHRPHSAGRILDSSTSSIRYAQFFSAQSCSGQSSQPGWRESQGPSQGKSASVESLLDQPEPPNFFRNRSTSTPHAFEAHDYETDPLPANTMETRSPQKNATEDPVVTSVPESQQRVRVVAQRGKSMEELGASKLTRPSAMSKSSEQLDQLWRHSGGPGGPDRDRRNVSFFAQVREAQGQERESKKQYVLDQAVKQPEIIGQKNTQGQTQIHTRKKSPIKQNSEPALGSVEDTGPLTTVGTRNSSRSTSPASCSSSRARVHSASPGFHGSVTNEIRSSRPPSETSSNPPSPRGQETSEREIKSTSSTPIQTKLPCENRLSSSRVSTSPCVTGLEREQSVDEPSNEAPPFDSNHEVSLSCGVTTDPSLWILPPDEDIKEEVLNLPLTDNVFDDESSSSAPPTQTSETSVSPCTSVSDADISQQVEEEKNPEMEDEKLGENQEMEERGTPEGETEGLDRPVERPQWEELVKAVVKADQSLTRVLYPLANRKTALMLMEQLLSEDTLLMEEHYKKKQEQRGAVESTETFEAAEPTSCPSAPDSLKAQSPELQSKADVTEKKRLLVSFIEDRLRSLEETRGALEADIQENVSSGEALEVLVQEHCLPVELERYNLFIGDLERVVSLLLCLSARLARVQNALSTVDQYTDAEEKQSLDSRHRLLCKQREDAKDLKDNLDRRENLVSTFLSRQLSAEQLQDYRRFVQTKASLLIRQKDLEEKQRLGEEQLEALSNSLHL</sequence>
<dbReference type="GO" id="GO:0010468">
    <property type="term" value="P:regulation of gene expression"/>
    <property type="evidence" value="ECO:0007669"/>
    <property type="project" value="InterPro"/>
</dbReference>
<dbReference type="Pfam" id="PF18876">
    <property type="entry name" value="AFF4_CHD"/>
    <property type="match status" value="1"/>
</dbReference>
<feature type="compositionally biased region" description="Polar residues" evidence="6">
    <location>
        <begin position="2204"/>
        <end position="2213"/>
    </location>
</feature>
<dbReference type="PANTHER" id="PTHR10528">
    <property type="entry name" value="AF4/FMR2 FAMILY MEMBER"/>
    <property type="match status" value="1"/>
</dbReference>
<feature type="compositionally biased region" description="Basic and acidic residues" evidence="6">
    <location>
        <begin position="1674"/>
        <end position="1691"/>
    </location>
</feature>
<comment type="caution">
    <text evidence="9">The sequence shown here is derived from an EMBL/GenBank/DDBJ whole genome shotgun (WGS) entry which is preliminary data.</text>
</comment>
<feature type="compositionally biased region" description="Low complexity" evidence="6">
    <location>
        <begin position="417"/>
        <end position="428"/>
    </location>
</feature>
<dbReference type="Proteomes" id="UP001314229">
    <property type="component" value="Unassembled WGS sequence"/>
</dbReference>
<feature type="compositionally biased region" description="Gly residues" evidence="6">
    <location>
        <begin position="147"/>
        <end position="161"/>
    </location>
</feature>
<dbReference type="InterPro" id="IPR043640">
    <property type="entry name" value="AF4/FMR2_CHD"/>
</dbReference>
<feature type="compositionally biased region" description="Polar residues" evidence="6">
    <location>
        <begin position="1736"/>
        <end position="1753"/>
    </location>
</feature>
<feature type="compositionally biased region" description="Basic and acidic residues" evidence="6">
    <location>
        <begin position="737"/>
        <end position="768"/>
    </location>
</feature>
<dbReference type="PROSITE" id="PS51306">
    <property type="entry name" value="ASD1"/>
    <property type="match status" value="1"/>
</dbReference>
<protein>
    <submittedName>
        <fullName evidence="9">AF-4 multi-domain protein</fullName>
    </submittedName>
</protein>
<feature type="compositionally biased region" description="Low complexity" evidence="6">
    <location>
        <begin position="377"/>
        <end position="386"/>
    </location>
</feature>
<feature type="compositionally biased region" description="Low complexity" evidence="6">
    <location>
        <begin position="135"/>
        <end position="146"/>
    </location>
</feature>
<keyword evidence="4" id="KW-0539">Nucleus</keyword>
<feature type="compositionally biased region" description="Basic and acidic residues" evidence="6">
    <location>
        <begin position="212"/>
        <end position="231"/>
    </location>
</feature>